<keyword evidence="1" id="KW-0472">Membrane</keyword>
<evidence type="ECO:0000313" key="2">
    <source>
        <dbReference type="EMBL" id="OUJ12490.1"/>
    </source>
</evidence>
<evidence type="ECO:0008006" key="4">
    <source>
        <dbReference type="Google" id="ProtNLM"/>
    </source>
</evidence>
<keyword evidence="3" id="KW-1185">Reference proteome</keyword>
<feature type="transmembrane region" description="Helical" evidence="1">
    <location>
        <begin position="79"/>
        <end position="103"/>
    </location>
</feature>
<feature type="transmembrane region" description="Helical" evidence="1">
    <location>
        <begin position="152"/>
        <end position="175"/>
    </location>
</feature>
<dbReference type="OrthoDB" id="1815350at2"/>
<feature type="transmembrane region" description="Helical" evidence="1">
    <location>
        <begin position="195"/>
        <end position="213"/>
    </location>
</feature>
<feature type="transmembrane region" description="Helical" evidence="1">
    <location>
        <begin position="285"/>
        <end position="303"/>
    </location>
</feature>
<protein>
    <recommendedName>
        <fullName evidence="4">Glycosyltransferase RgtA/B/C/D-like domain-containing protein</fullName>
    </recommendedName>
</protein>
<reference evidence="3" key="1">
    <citation type="submission" date="2014-06" db="EMBL/GenBank/DDBJ databases">
        <authorList>
            <person name="Winans N.J."/>
            <person name="Newell P.D."/>
            <person name="Douglas A.E."/>
        </authorList>
    </citation>
    <scope>NUCLEOTIDE SEQUENCE [LARGE SCALE GENOMIC DNA]</scope>
</reference>
<gene>
    <name evidence="2" type="ORF">HK26_02070</name>
</gene>
<accession>A0A252BU95</accession>
<sequence>MNNYFLKNNKKIKNLILLVSWSLVAVFLIFHHAMWRDEVRNFMLAIGTTSRIHLLGNPHPFLMYKIEQFFYWITDSYRVLPISSFFISFLTLFIVIFLSPFNFKIKMMMAFGYPLLYEYTVMCRNYGVSALLMLTLPLVMNNKKYKYILSGPILFFLANTNVHSSLIVLAFSCLWPLSAWYQNGKKWTDDTRKTVMNSMVGILGFCVCFGTIYPTRYDLAAVRPIKIAFNHDFYFFQHLTFYDFKDYIFSYLGHGPLSKSVYKILSIISYLSIALSTLMLWGDVFLFSVAILVMVGLSVFFYVVYPGEYRHQALWIMLVFALAWMKKNNVQAVHKKTINNIGVASFYTMLGIQCLLSFLLSFHELIEPNSRSKEFYAFMKMHDDIKESPMLSSLDYTLEAMPYYTKKPVFMMSLNDFDYVVPYRGVFNYSLDDLLTAAQKLAACSEYPPLILIVNDSNKTKEFTSKITNIMDEDQEESVRHYMYNQWTFTITSEQKKRFLMNAHEIARYPNGYLEDGFVVYKLNVQNVPKTTCEKK</sequence>
<dbReference type="AlphaFoldDB" id="A0A252BU95"/>
<evidence type="ECO:0000256" key="1">
    <source>
        <dbReference type="SAM" id="Phobius"/>
    </source>
</evidence>
<feature type="transmembrane region" description="Helical" evidence="1">
    <location>
        <begin position="309"/>
        <end position="325"/>
    </location>
</feature>
<name>A0A252BU95_9PROT</name>
<proteinExistence type="predicted"/>
<feature type="transmembrane region" description="Helical" evidence="1">
    <location>
        <begin position="337"/>
        <end position="362"/>
    </location>
</feature>
<organism evidence="2 3">
    <name type="scientific">Acetobacter okinawensis</name>
    <dbReference type="NCBI Taxonomy" id="1076594"/>
    <lineage>
        <taxon>Bacteria</taxon>
        <taxon>Pseudomonadati</taxon>
        <taxon>Pseudomonadota</taxon>
        <taxon>Alphaproteobacteria</taxon>
        <taxon>Acetobacterales</taxon>
        <taxon>Acetobacteraceae</taxon>
        <taxon>Acetobacter</taxon>
    </lineage>
</organism>
<feature type="transmembrane region" description="Helical" evidence="1">
    <location>
        <begin position="260"/>
        <end position="278"/>
    </location>
</feature>
<dbReference type="STRING" id="1236501.GCA_000613865_02114"/>
<feature type="transmembrane region" description="Helical" evidence="1">
    <location>
        <begin position="12"/>
        <end position="34"/>
    </location>
</feature>
<dbReference type="Proteomes" id="UP000194931">
    <property type="component" value="Unassembled WGS sequence"/>
</dbReference>
<evidence type="ECO:0000313" key="3">
    <source>
        <dbReference type="Proteomes" id="UP000194931"/>
    </source>
</evidence>
<keyword evidence="1" id="KW-0812">Transmembrane</keyword>
<comment type="caution">
    <text evidence="2">The sequence shown here is derived from an EMBL/GenBank/DDBJ whole genome shotgun (WGS) entry which is preliminary data.</text>
</comment>
<feature type="transmembrane region" description="Helical" evidence="1">
    <location>
        <begin position="115"/>
        <end position="140"/>
    </location>
</feature>
<keyword evidence="1" id="KW-1133">Transmembrane helix</keyword>
<dbReference type="RefSeq" id="WP_086639248.1">
    <property type="nucleotide sequence ID" value="NZ_JOPJ01000014.1"/>
</dbReference>
<dbReference type="EMBL" id="JOPJ01000014">
    <property type="protein sequence ID" value="OUJ12490.1"/>
    <property type="molecule type" value="Genomic_DNA"/>
</dbReference>